<gene>
    <name evidence="1" type="ORF">AOG55_06600</name>
</gene>
<protein>
    <submittedName>
        <fullName evidence="1">Uncharacterized protein</fullName>
    </submittedName>
</protein>
<evidence type="ECO:0000313" key="2">
    <source>
        <dbReference type="Proteomes" id="UP000050301"/>
    </source>
</evidence>
<organism evidence="1 2">
    <name type="scientific">Acidiplasma cupricumulans</name>
    <dbReference type="NCBI Taxonomy" id="312540"/>
    <lineage>
        <taxon>Archaea</taxon>
        <taxon>Methanobacteriati</taxon>
        <taxon>Thermoplasmatota</taxon>
        <taxon>Thermoplasmata</taxon>
        <taxon>Thermoplasmatales</taxon>
        <taxon>Ferroplasmaceae</taxon>
        <taxon>Acidiplasma</taxon>
    </lineage>
</organism>
<proteinExistence type="predicted"/>
<accession>A0A0Q0XK83</accession>
<reference evidence="1 2" key="1">
    <citation type="submission" date="2015-09" db="EMBL/GenBank/DDBJ databases">
        <title>Heavy metals and arsenic resistance mechanisms in polyextremophilic archaea of the family Ferroplasmaceae.</title>
        <authorList>
            <person name="Bulaev A.G."/>
            <person name="Kanygina A.V."/>
        </authorList>
    </citation>
    <scope>NUCLEOTIDE SEQUENCE [LARGE SCALE GENOMIC DNA]</scope>
    <source>
        <strain evidence="1 2">BH2</strain>
    </source>
</reference>
<sequence>MLYFYCYMALNIVYNTINDARYNVINTLSITVNSNIYNAMGLDGVLSPIELSRTFGFNRITGIRHSFDNAYKTIEGIVNKKLKKKYAGKLSISLSEDSNMTNALSYMKQGRIVALFMDYSTFSGNADIPDGIFYSFPAAFISGRFIEINPDISVNDKILDINYYNDKFKNVFKAYSENELREIFIKSRNKMVVYVNINSDSASQLKLLTEYQGDAFEYR</sequence>
<comment type="caution">
    <text evidence="1">The sequence shown here is derived from an EMBL/GenBank/DDBJ whole genome shotgun (WGS) entry which is preliminary data.</text>
</comment>
<keyword evidence="2" id="KW-1185">Reference proteome</keyword>
<dbReference type="EMBL" id="LKBH01000130">
    <property type="protein sequence ID" value="KQB35464.1"/>
    <property type="molecule type" value="Genomic_DNA"/>
</dbReference>
<dbReference type="AlphaFoldDB" id="A0A0Q0XK83"/>
<dbReference type="InParanoid" id="A0A0Q0XK83"/>
<dbReference type="Proteomes" id="UP000050301">
    <property type="component" value="Unassembled WGS sequence"/>
</dbReference>
<name>A0A0Q0XK83_9ARCH</name>
<evidence type="ECO:0000313" key="1">
    <source>
        <dbReference type="EMBL" id="KQB35464.1"/>
    </source>
</evidence>